<accession>A0AAV4XT05</accession>
<comment type="caution">
    <text evidence="2">The sequence shown here is derived from an EMBL/GenBank/DDBJ whole genome shotgun (WGS) entry which is preliminary data.</text>
</comment>
<feature type="compositionally biased region" description="Pro residues" evidence="1">
    <location>
        <begin position="81"/>
        <end position="93"/>
    </location>
</feature>
<keyword evidence="3" id="KW-1185">Reference proteome</keyword>
<proteinExistence type="predicted"/>
<protein>
    <submittedName>
        <fullName evidence="2">Uncharacterized protein</fullName>
    </submittedName>
</protein>
<feature type="region of interest" description="Disordered" evidence="1">
    <location>
        <begin position="61"/>
        <end position="93"/>
    </location>
</feature>
<dbReference type="Proteomes" id="UP001054945">
    <property type="component" value="Unassembled WGS sequence"/>
</dbReference>
<evidence type="ECO:0000256" key="1">
    <source>
        <dbReference type="SAM" id="MobiDB-lite"/>
    </source>
</evidence>
<organism evidence="2 3">
    <name type="scientific">Caerostris extrusa</name>
    <name type="common">Bark spider</name>
    <name type="synonym">Caerostris bankana</name>
    <dbReference type="NCBI Taxonomy" id="172846"/>
    <lineage>
        <taxon>Eukaryota</taxon>
        <taxon>Metazoa</taxon>
        <taxon>Ecdysozoa</taxon>
        <taxon>Arthropoda</taxon>
        <taxon>Chelicerata</taxon>
        <taxon>Arachnida</taxon>
        <taxon>Araneae</taxon>
        <taxon>Araneomorphae</taxon>
        <taxon>Entelegynae</taxon>
        <taxon>Araneoidea</taxon>
        <taxon>Araneidae</taxon>
        <taxon>Caerostris</taxon>
    </lineage>
</organism>
<evidence type="ECO:0000313" key="2">
    <source>
        <dbReference type="EMBL" id="GIY98172.1"/>
    </source>
</evidence>
<name>A0AAV4XT05_CAEEX</name>
<dbReference type="AlphaFoldDB" id="A0AAV4XT05"/>
<reference evidence="2 3" key="1">
    <citation type="submission" date="2021-06" db="EMBL/GenBank/DDBJ databases">
        <title>Caerostris extrusa draft genome.</title>
        <authorList>
            <person name="Kono N."/>
            <person name="Arakawa K."/>
        </authorList>
    </citation>
    <scope>NUCLEOTIDE SEQUENCE [LARGE SCALE GENOMIC DNA]</scope>
</reference>
<gene>
    <name evidence="2" type="ORF">CEXT_702241</name>
</gene>
<dbReference type="EMBL" id="BPLR01018265">
    <property type="protein sequence ID" value="GIY98172.1"/>
    <property type="molecule type" value="Genomic_DNA"/>
</dbReference>
<evidence type="ECO:0000313" key="3">
    <source>
        <dbReference type="Proteomes" id="UP001054945"/>
    </source>
</evidence>
<feature type="region of interest" description="Disordered" evidence="1">
    <location>
        <begin position="1"/>
        <end position="25"/>
    </location>
</feature>
<sequence>MQPNNGRPRTEIRKRGVGKAEGFFGHQPNELSLSIRHCEQQICSFHATSYCFARLDNKLSRTSGLPRRVPPPVPGTNDNPVYPPGGSKPPPCRVPTVFSPSKCVTKKGSGTVVAPPIVTESSRYS</sequence>